<reference evidence="1 2" key="1">
    <citation type="submission" date="2020-08" db="EMBL/GenBank/DDBJ databases">
        <title>Genomic Encyclopedia of Type Strains, Phase IV (KMG-IV): sequencing the most valuable type-strain genomes for metagenomic binning, comparative biology and taxonomic classification.</title>
        <authorList>
            <person name="Goeker M."/>
        </authorList>
    </citation>
    <scope>NUCLEOTIDE SEQUENCE [LARGE SCALE GENOMIC DNA]</scope>
    <source>
        <strain evidence="1 2">DSM 26438</strain>
    </source>
</reference>
<comment type="caution">
    <text evidence="1">The sequence shown here is derived from an EMBL/GenBank/DDBJ whole genome shotgun (WGS) entry which is preliminary data.</text>
</comment>
<gene>
    <name evidence="1" type="ORF">GGQ73_002796</name>
</gene>
<dbReference type="Gene3D" id="3.40.720.10">
    <property type="entry name" value="Alkaline Phosphatase, subunit A"/>
    <property type="match status" value="1"/>
</dbReference>
<dbReference type="Proteomes" id="UP000565286">
    <property type="component" value="Unassembled WGS sequence"/>
</dbReference>
<dbReference type="EMBL" id="JACIDV010000007">
    <property type="protein sequence ID" value="MBB3946842.1"/>
    <property type="molecule type" value="Genomic_DNA"/>
</dbReference>
<name>A0A7W6C6U7_9HYPH</name>
<evidence type="ECO:0000313" key="1">
    <source>
        <dbReference type="EMBL" id="MBB3946842.1"/>
    </source>
</evidence>
<accession>A0A7W6C6U7</accession>
<dbReference type="AlphaFoldDB" id="A0A7W6C6U7"/>
<dbReference type="InterPro" id="IPR017850">
    <property type="entry name" value="Alkaline_phosphatase_core_sf"/>
</dbReference>
<sequence length="84" mass="9000">MSKGMIGHKTAVNALGVYGDRTPASLDDPRVETMAVALRRRTRKSIGIGTTAELQDATSAAVVSHARKRADKAEITGMMYDVKP</sequence>
<proteinExistence type="predicted"/>
<evidence type="ECO:0000313" key="2">
    <source>
        <dbReference type="Proteomes" id="UP000565286"/>
    </source>
</evidence>
<keyword evidence="2" id="KW-1185">Reference proteome</keyword>
<organism evidence="1 2">
    <name type="scientific">Rhizobium skierniewicense</name>
    <dbReference type="NCBI Taxonomy" id="984260"/>
    <lineage>
        <taxon>Bacteria</taxon>
        <taxon>Pseudomonadati</taxon>
        <taxon>Pseudomonadota</taxon>
        <taxon>Alphaproteobacteria</taxon>
        <taxon>Hyphomicrobiales</taxon>
        <taxon>Rhizobiaceae</taxon>
        <taxon>Rhizobium/Agrobacterium group</taxon>
        <taxon>Rhizobium</taxon>
    </lineage>
</organism>
<protein>
    <submittedName>
        <fullName evidence="1">Alkaline phosphatase</fullName>
    </submittedName>
</protein>
<dbReference type="SUPFAM" id="SSF53649">
    <property type="entry name" value="Alkaline phosphatase-like"/>
    <property type="match status" value="1"/>
</dbReference>